<dbReference type="Proteomes" id="UP000220922">
    <property type="component" value="Unassembled WGS sequence"/>
</dbReference>
<dbReference type="AlphaFoldDB" id="A0A2H3KQ91"/>
<reference evidence="1 2" key="1">
    <citation type="submission" date="2016-05" db="EMBL/GenBank/DDBJ databases">
        <authorList>
            <person name="Lavstsen T."/>
            <person name="Jespersen J.S."/>
        </authorList>
    </citation>
    <scope>NUCLEOTIDE SEQUENCE [LARGE SCALE GENOMIC DNA]</scope>
    <source>
        <strain evidence="1 2">B7-9</strain>
    </source>
</reference>
<keyword evidence="2" id="KW-1185">Reference proteome</keyword>
<protein>
    <submittedName>
        <fullName evidence="1">Uncharacterized protein</fullName>
    </submittedName>
</protein>
<evidence type="ECO:0000313" key="2">
    <source>
        <dbReference type="Proteomes" id="UP000220922"/>
    </source>
</evidence>
<gene>
    <name evidence="1" type="ORF">A9Q02_21695</name>
</gene>
<organism evidence="1 2">
    <name type="scientific">Candidatus Chloroploca asiatica</name>
    <dbReference type="NCBI Taxonomy" id="1506545"/>
    <lineage>
        <taxon>Bacteria</taxon>
        <taxon>Bacillati</taxon>
        <taxon>Chloroflexota</taxon>
        <taxon>Chloroflexia</taxon>
        <taxon>Chloroflexales</taxon>
        <taxon>Chloroflexineae</taxon>
        <taxon>Oscillochloridaceae</taxon>
        <taxon>Candidatus Chloroploca</taxon>
    </lineage>
</organism>
<proteinExistence type="predicted"/>
<dbReference type="OrthoDB" id="489140at2"/>
<dbReference type="EMBL" id="LYXE01000040">
    <property type="protein sequence ID" value="PDW00516.1"/>
    <property type="molecule type" value="Genomic_DNA"/>
</dbReference>
<accession>A0A2H3KQ91</accession>
<evidence type="ECO:0000313" key="1">
    <source>
        <dbReference type="EMBL" id="PDW00516.1"/>
    </source>
</evidence>
<dbReference type="RefSeq" id="WP_097650957.1">
    <property type="nucleotide sequence ID" value="NZ_LYXE01000040.1"/>
</dbReference>
<sequence>MTALLEQALAEMQRLSPAQQDAIAALILEELADDARWDEAFAQSGDVLARLAQKARAEKQAGKAKLMGFDEL</sequence>
<comment type="caution">
    <text evidence="1">The sequence shown here is derived from an EMBL/GenBank/DDBJ whole genome shotgun (WGS) entry which is preliminary data.</text>
</comment>
<name>A0A2H3KQ91_9CHLR</name>